<dbReference type="Proteomes" id="UP000256388">
    <property type="component" value="Unassembled WGS sequence"/>
</dbReference>
<dbReference type="EMBL" id="QUMS01000004">
    <property type="protein sequence ID" value="REG06138.1"/>
    <property type="molecule type" value="Genomic_DNA"/>
</dbReference>
<evidence type="ECO:0000313" key="5">
    <source>
        <dbReference type="Proteomes" id="UP000256388"/>
    </source>
</evidence>
<gene>
    <name evidence="4" type="ORF">DFR64_2568</name>
</gene>
<dbReference type="OrthoDB" id="196195at2"/>
<dbReference type="Gene3D" id="2.40.50.220">
    <property type="entry name" value="EutN/Ccml"/>
    <property type="match status" value="1"/>
</dbReference>
<dbReference type="Pfam" id="PF03319">
    <property type="entry name" value="EutN_CcmL"/>
    <property type="match status" value="1"/>
</dbReference>
<name>A0A347ZQF1_9CHLR</name>
<evidence type="ECO:0000256" key="3">
    <source>
        <dbReference type="ARBA" id="ARBA00024446"/>
    </source>
</evidence>
<accession>A0A347ZQF1</accession>
<protein>
    <submittedName>
        <fullName evidence="4">Ethanolamine utilization protein EutN</fullName>
    </submittedName>
</protein>
<dbReference type="InterPro" id="IPR004992">
    <property type="entry name" value="EutN_CcmL"/>
</dbReference>
<comment type="caution">
    <text evidence="4">The sequence shown here is derived from an EMBL/GenBank/DDBJ whole genome shotgun (WGS) entry which is preliminary data.</text>
</comment>
<keyword evidence="5" id="KW-1185">Reference proteome</keyword>
<keyword evidence="2" id="KW-1282">Carboxysome</keyword>
<proteinExistence type="predicted"/>
<sequence length="106" mass="11312">MLFGRVTGTAICTIKYPGTEGLKLLVVQPLDKHLNPLGGLQVAADVVQAGPGDLCVMVRSREAALAMPEIKFVPIDLALVGIVDELNVRPDGEFSTVLKKGRNPFT</sequence>
<reference evidence="4 5" key="1">
    <citation type="submission" date="2018-08" db="EMBL/GenBank/DDBJ databases">
        <title>Genomic Encyclopedia of Type Strains, Phase IV (KMG-IV): sequencing the most valuable type-strain genomes for metagenomic binning, comparative biology and taxonomic classification.</title>
        <authorList>
            <person name="Goeker M."/>
        </authorList>
    </citation>
    <scope>NUCLEOTIDE SEQUENCE [LARGE SCALE GENOMIC DNA]</scope>
    <source>
        <strain evidence="4 5">DSM 23923</strain>
    </source>
</reference>
<dbReference type="InterPro" id="IPR036677">
    <property type="entry name" value="EutN_CcmL_sf"/>
</dbReference>
<dbReference type="GO" id="GO:0031470">
    <property type="term" value="C:carboxysome"/>
    <property type="evidence" value="ECO:0007669"/>
    <property type="project" value="UniProtKB-SubCell"/>
</dbReference>
<organism evidence="4 5">
    <name type="scientific">Pelolinea submarina</name>
    <dbReference type="NCBI Taxonomy" id="913107"/>
    <lineage>
        <taxon>Bacteria</taxon>
        <taxon>Bacillati</taxon>
        <taxon>Chloroflexota</taxon>
        <taxon>Anaerolineae</taxon>
        <taxon>Anaerolineales</taxon>
        <taxon>Anaerolineaceae</taxon>
        <taxon>Pelolinea</taxon>
    </lineage>
</organism>
<dbReference type="PANTHER" id="PTHR36539:SF1">
    <property type="entry name" value="BACTERIAL MICROCOMPARTMENT SHELL VERTEX PROTEIN EUTN"/>
    <property type="match status" value="1"/>
</dbReference>
<evidence type="ECO:0000256" key="1">
    <source>
        <dbReference type="ARBA" id="ARBA00023587"/>
    </source>
</evidence>
<dbReference type="PANTHER" id="PTHR36539">
    <property type="entry name" value="ETHANOLAMINE UTILIZATION PROTEIN EUTN"/>
    <property type="match status" value="1"/>
</dbReference>
<comment type="subcellular location">
    <subcellularLocation>
        <location evidence="1">Carboxysome</location>
    </subcellularLocation>
</comment>
<dbReference type="AlphaFoldDB" id="A0A347ZQF1"/>
<dbReference type="CDD" id="cd01614">
    <property type="entry name" value="EutN_CcmL"/>
    <property type="match status" value="1"/>
</dbReference>
<dbReference type="PROSITE" id="PS51932">
    <property type="entry name" value="BMV"/>
    <property type="match status" value="1"/>
</dbReference>
<evidence type="ECO:0000313" key="4">
    <source>
        <dbReference type="EMBL" id="REG06138.1"/>
    </source>
</evidence>
<evidence type="ECO:0000256" key="2">
    <source>
        <dbReference type="ARBA" id="ARBA00023669"/>
    </source>
</evidence>
<dbReference type="SUPFAM" id="SSF159133">
    <property type="entry name" value="EutN/CcmL-like"/>
    <property type="match status" value="1"/>
</dbReference>
<dbReference type="RefSeq" id="WP_116225840.1">
    <property type="nucleotide sequence ID" value="NZ_AP018437.1"/>
</dbReference>
<keyword evidence="3" id="KW-1283">Bacterial microcompartment</keyword>